<reference evidence="1 2" key="1">
    <citation type="journal article" date="2009" name="J. Bacteriol.">
        <title>Genome sequences of three Agrobacterium biovars help elucidate the evolution of multichromosome genomes in bacteria.</title>
        <authorList>
            <person name="Slater S.C."/>
            <person name="Goldman B.S."/>
            <person name="Goodner B."/>
            <person name="Setubal J.C."/>
            <person name="Farrand S.K."/>
            <person name="Nester E.W."/>
            <person name="Burr T.J."/>
            <person name="Banta L."/>
            <person name="Dickerman A.W."/>
            <person name="Paulsen I."/>
            <person name="Otten L."/>
            <person name="Suen G."/>
            <person name="Welch R."/>
            <person name="Almeida N.F."/>
            <person name="Arnold F."/>
            <person name="Burton O.T."/>
            <person name="Du Z."/>
            <person name="Ewing A."/>
            <person name="Godsy E."/>
            <person name="Heisel S."/>
            <person name="Houmiel K.L."/>
            <person name="Jhaveri J."/>
            <person name="Lu J."/>
            <person name="Miller N.M."/>
            <person name="Norton S."/>
            <person name="Chen Q."/>
            <person name="Phoolcharoen W."/>
            <person name="Ohlin V."/>
            <person name="Ondrusek D."/>
            <person name="Pride N."/>
            <person name="Stricklin S.L."/>
            <person name="Sun J."/>
            <person name="Wheeler C."/>
            <person name="Wilson L."/>
            <person name="Zhu H."/>
            <person name="Wood D.W."/>
        </authorList>
    </citation>
    <scope>NUCLEOTIDE SEQUENCE [LARGE SCALE GENOMIC DNA]</scope>
    <source>
        <strain evidence="2">S4 / ATCC BAA-846</strain>
    </source>
</reference>
<sequence>MHCAGLRMAVVENAVDFVKGLDEDIGERIDFLAQNQSRQVGGFDGRFRFKIVRHRPILFPRDHPGFLLAATNVLMTRKDAATLSFSKEFDQAGQGRQSNCRIKA</sequence>
<dbReference type="Proteomes" id="UP000001596">
    <property type="component" value="Chromosome 1"/>
</dbReference>
<dbReference type="EMBL" id="CP000633">
    <property type="protein sequence ID" value="ACM38139.1"/>
    <property type="molecule type" value="Genomic_DNA"/>
</dbReference>
<dbReference type="AlphaFoldDB" id="B9JV01"/>
<keyword evidence="2" id="KW-1185">Reference proteome</keyword>
<evidence type="ECO:0000313" key="2">
    <source>
        <dbReference type="Proteomes" id="UP000001596"/>
    </source>
</evidence>
<organism evidence="1 2">
    <name type="scientific">Allorhizobium ampelinum (strain ATCC BAA-846 / DSM 112012 / S4)</name>
    <name type="common">Agrobacterium vitis (strain S4)</name>
    <dbReference type="NCBI Taxonomy" id="311402"/>
    <lineage>
        <taxon>Bacteria</taxon>
        <taxon>Pseudomonadati</taxon>
        <taxon>Pseudomonadota</taxon>
        <taxon>Alphaproteobacteria</taxon>
        <taxon>Hyphomicrobiales</taxon>
        <taxon>Rhizobiaceae</taxon>
        <taxon>Rhizobium/Agrobacterium group</taxon>
        <taxon>Allorhizobium</taxon>
        <taxon>Allorhizobium ampelinum</taxon>
    </lineage>
</organism>
<accession>B9JV01</accession>
<dbReference type="STRING" id="311402.Avi_4326"/>
<dbReference type="KEGG" id="avi:Avi_4326"/>
<gene>
    <name evidence="1" type="ordered locus">Avi_4326</name>
</gene>
<name>B9JV01_ALLAM</name>
<protein>
    <submittedName>
        <fullName evidence="1">Uncharacterized protein</fullName>
    </submittedName>
</protein>
<dbReference type="HOGENOM" id="CLU_2244237_0_0_5"/>
<proteinExistence type="predicted"/>
<evidence type="ECO:0000313" key="1">
    <source>
        <dbReference type="EMBL" id="ACM38139.1"/>
    </source>
</evidence>